<comment type="similarity">
    <text evidence="4">Belongs to the acyltransferase PapA5 family.</text>
</comment>
<comment type="catalytic activity">
    <reaction evidence="3">
        <text>2 a mycocerosyl-[mycocerosic acid synthase] + a phthiodiolone = a dimycocerosyl phthiodiolone + 2 holo-[mycocerosic acid synthase].</text>
        <dbReference type="EC" id="2.3.1.282"/>
    </reaction>
</comment>
<evidence type="ECO:0000256" key="9">
    <source>
        <dbReference type="ARBA" id="ARBA00023315"/>
    </source>
</evidence>
<evidence type="ECO:0000256" key="1">
    <source>
        <dbReference type="ARBA" id="ARBA00000026"/>
    </source>
</evidence>
<dbReference type="InterPro" id="IPR023213">
    <property type="entry name" value="CAT-like_dom_sf"/>
</dbReference>
<keyword evidence="15" id="KW-1185">Reference proteome</keyword>
<organism evidence="14 15">
    <name type="scientific">Mycolicibacterium litorale</name>
    <dbReference type="NCBI Taxonomy" id="758802"/>
    <lineage>
        <taxon>Bacteria</taxon>
        <taxon>Bacillati</taxon>
        <taxon>Actinomycetota</taxon>
        <taxon>Actinomycetes</taxon>
        <taxon>Mycobacteriales</taxon>
        <taxon>Mycobacteriaceae</taxon>
        <taxon>Mycolicibacterium</taxon>
    </lineage>
</organism>
<dbReference type="EC" id="2.3.1.282" evidence="5"/>
<evidence type="ECO:0000256" key="4">
    <source>
        <dbReference type="ARBA" id="ARBA00006558"/>
    </source>
</evidence>
<feature type="domain" description="Phthiocerol/phthiodiolone dimycocerosyl transferase C-terminal" evidence="13">
    <location>
        <begin position="200"/>
        <end position="370"/>
    </location>
</feature>
<evidence type="ECO:0000256" key="12">
    <source>
        <dbReference type="ARBA" id="ARBA00033407"/>
    </source>
</evidence>
<evidence type="ECO:0000256" key="5">
    <source>
        <dbReference type="ARBA" id="ARBA00012866"/>
    </source>
</evidence>
<evidence type="ECO:0000256" key="2">
    <source>
        <dbReference type="ARBA" id="ARBA00000625"/>
    </source>
</evidence>
<dbReference type="Proteomes" id="UP000466607">
    <property type="component" value="Chromosome"/>
</dbReference>
<accession>A0AAD1IJ55</accession>
<evidence type="ECO:0000259" key="13">
    <source>
        <dbReference type="Pfam" id="PF16911"/>
    </source>
</evidence>
<dbReference type="SUPFAM" id="SSF52777">
    <property type="entry name" value="CoA-dependent acyltransferases"/>
    <property type="match status" value="2"/>
</dbReference>
<evidence type="ECO:0000256" key="6">
    <source>
        <dbReference type="ARBA" id="ARBA00013449"/>
    </source>
</evidence>
<dbReference type="EMBL" id="AP022586">
    <property type="protein sequence ID" value="BBY15876.1"/>
    <property type="molecule type" value="Genomic_DNA"/>
</dbReference>
<dbReference type="GO" id="GO:0016746">
    <property type="term" value="F:acyltransferase activity"/>
    <property type="evidence" value="ECO:0007669"/>
    <property type="project" value="UniProtKB-KW"/>
</dbReference>
<keyword evidence="8 14" id="KW-0808">Transferase</keyword>
<name>A0AAD1IJ55_9MYCO</name>
<evidence type="ECO:0000256" key="11">
    <source>
        <dbReference type="ARBA" id="ARBA00032317"/>
    </source>
</evidence>
<evidence type="ECO:0000256" key="8">
    <source>
        <dbReference type="ARBA" id="ARBA00022679"/>
    </source>
</evidence>
<gene>
    <name evidence="14" type="primary">papA5_1</name>
    <name evidence="14" type="ORF">MLIT_14680</name>
</gene>
<keyword evidence="7" id="KW-0443">Lipid metabolism</keyword>
<protein>
    <recommendedName>
        <fullName evidence="6">Phthiocerol/phthiodiolone dimycocerosyl transferase</fullName>
        <ecNumber evidence="5">2.3.1.282</ecNumber>
    </recommendedName>
    <alternativeName>
        <fullName evidence="12">Acyltransferase PapA5</fullName>
    </alternativeName>
    <alternativeName>
        <fullName evidence="10">Phthiocerol/phthiodiolone O-acyltransferase</fullName>
    </alternativeName>
    <alternativeName>
        <fullName evidence="11">Polyketide synthase-associated protein A5</fullName>
    </alternativeName>
</protein>
<evidence type="ECO:0000313" key="15">
    <source>
        <dbReference type="Proteomes" id="UP000466607"/>
    </source>
</evidence>
<dbReference type="InterPro" id="IPR031641">
    <property type="entry name" value="PapA_C"/>
</dbReference>
<comment type="catalytic activity">
    <reaction evidence="1">
        <text>2 a mycocerosyl-[mycocerosic acid synthase] + a phthiocerol = a dimycocerosyl phthiocerol + 2 holo-[mycocerosic acid synthase].</text>
        <dbReference type="EC" id="2.3.1.282"/>
    </reaction>
</comment>
<evidence type="ECO:0000256" key="10">
    <source>
        <dbReference type="ARBA" id="ARBA00030465"/>
    </source>
</evidence>
<keyword evidence="9" id="KW-0012">Acyltransferase</keyword>
<dbReference type="Gene3D" id="3.30.559.10">
    <property type="entry name" value="Chloramphenicol acetyltransferase-like domain"/>
    <property type="match status" value="1"/>
</dbReference>
<evidence type="ECO:0000256" key="7">
    <source>
        <dbReference type="ARBA" id="ARBA00022516"/>
    </source>
</evidence>
<dbReference type="Pfam" id="PF16911">
    <property type="entry name" value="PapA_C"/>
    <property type="match status" value="1"/>
</dbReference>
<proteinExistence type="inferred from homology"/>
<dbReference type="Gene3D" id="3.30.559.30">
    <property type="entry name" value="Nonribosomal peptide synthetase, condensation domain"/>
    <property type="match status" value="1"/>
</dbReference>
<dbReference type="AlphaFoldDB" id="A0AAD1IJ55"/>
<dbReference type="RefSeq" id="WP_134051495.1">
    <property type="nucleotide sequence ID" value="NZ_AP022586.1"/>
</dbReference>
<sequence length="412" mass="44642">MYPTAVVRKLAPSEDFFAETHTFTSVTITVKGPFDVDAMSTAFDALLEQYPVYAAHLEQGEDGRYQIVADDLMHPGMWVLDEDEDVSPAAIDQSAALMNLTVKPSDGFADLTLYVHHSLADGNHIAGLLFELFDRYTDVVATGDPGPVDPQPAPEPIETLLEQRGVTKGQRSGLDRFIPAMFAHELPPRRSTDSSKFAKPGGVPVGRGRLSVAETTALVRFGRKNRLFVNNLVSAAILMVEWRLRETPQVPIPYVYNVNLRPLLDPPVSPTGCTLALGVATYLAQIKPQTSMVDLARDIASTLQADLADGVVQQSLLHFNLQYEGTLPGLADVVLSTNIGNVSAMRTPPDLEVVGFQSQFHRASSAVIDVYGFGVVGGELVLEHHVDAADPDKSVNMVLSLLRAASLETAQL</sequence>
<evidence type="ECO:0000256" key="3">
    <source>
        <dbReference type="ARBA" id="ARBA00001907"/>
    </source>
</evidence>
<keyword evidence="7" id="KW-0444">Lipid biosynthesis</keyword>
<reference evidence="14 15" key="1">
    <citation type="journal article" date="2019" name="Emerg. Microbes Infect.">
        <title>Comprehensive subspecies identification of 175 nontuberculous mycobacteria species based on 7547 genomic profiles.</title>
        <authorList>
            <person name="Matsumoto Y."/>
            <person name="Kinjo T."/>
            <person name="Motooka D."/>
            <person name="Nabeya D."/>
            <person name="Jung N."/>
            <person name="Uechi K."/>
            <person name="Horii T."/>
            <person name="Iida T."/>
            <person name="Fujita J."/>
            <person name="Nakamura S."/>
        </authorList>
    </citation>
    <scope>NUCLEOTIDE SEQUENCE [LARGE SCALE GENOMIC DNA]</scope>
    <source>
        <strain evidence="14 15">JCM 17423</strain>
    </source>
</reference>
<evidence type="ECO:0000313" key="14">
    <source>
        <dbReference type="EMBL" id="BBY15876.1"/>
    </source>
</evidence>
<comment type="catalytic activity">
    <reaction evidence="2">
        <text>2 a mycocerosyl-[mycocerosic acid synthase] + a phenolphthiocerol = a dimycocerosyl phenolphthiocerol + 2 holo-[mycocerosic acid synthase].</text>
        <dbReference type="EC" id="2.3.1.282"/>
    </reaction>
</comment>